<dbReference type="Gene3D" id="3.40.50.300">
    <property type="entry name" value="P-loop containing nucleotide triphosphate hydrolases"/>
    <property type="match status" value="1"/>
</dbReference>
<dbReference type="PROSITE" id="PS51421">
    <property type="entry name" value="RAS"/>
    <property type="match status" value="1"/>
</dbReference>
<evidence type="ECO:0000256" key="4">
    <source>
        <dbReference type="ARBA" id="ARBA00023134"/>
    </source>
</evidence>
<dbReference type="GeneID" id="14886755"/>
<dbReference type="PROSITE" id="PS51419">
    <property type="entry name" value="RAB"/>
    <property type="match status" value="1"/>
</dbReference>
<dbReference type="SMART" id="SM00173">
    <property type="entry name" value="RAS"/>
    <property type="match status" value="1"/>
</dbReference>
<dbReference type="InterPro" id="IPR005225">
    <property type="entry name" value="Small_GTP-bd"/>
</dbReference>
<evidence type="ECO:0000256" key="2">
    <source>
        <dbReference type="ARBA" id="ARBA00010142"/>
    </source>
</evidence>
<gene>
    <name evidence="5" type="ORF">EIN_411530</name>
</gene>
<dbReference type="Pfam" id="PF00071">
    <property type="entry name" value="Ras"/>
    <property type="match status" value="1"/>
</dbReference>
<dbReference type="GO" id="GO:0003924">
    <property type="term" value="F:GTPase activity"/>
    <property type="evidence" value="ECO:0007669"/>
    <property type="project" value="InterPro"/>
</dbReference>
<dbReference type="KEGG" id="eiv:EIN_411530"/>
<name>A0A0A1U1B8_ENTIV</name>
<dbReference type="NCBIfam" id="TIGR00231">
    <property type="entry name" value="small_GTP"/>
    <property type="match status" value="1"/>
</dbReference>
<dbReference type="SMART" id="SM00176">
    <property type="entry name" value="RAN"/>
    <property type="match status" value="1"/>
</dbReference>
<dbReference type="FunFam" id="3.40.50.300:FF:000808">
    <property type="entry name" value="Small GTP-binding protein, putative"/>
    <property type="match status" value="1"/>
</dbReference>
<dbReference type="GO" id="GO:0005525">
    <property type="term" value="F:GTP binding"/>
    <property type="evidence" value="ECO:0007669"/>
    <property type="project" value="UniProtKB-KW"/>
</dbReference>
<dbReference type="InterPro" id="IPR027417">
    <property type="entry name" value="P-loop_NTPase"/>
</dbReference>
<comment type="similarity">
    <text evidence="2">Belongs to the small GTPase superfamily. Rho family.</text>
</comment>
<dbReference type="OrthoDB" id="63533at2759"/>
<keyword evidence="4" id="KW-0342">GTP-binding</keyword>
<accession>A0A0A1U1B8</accession>
<dbReference type="SMART" id="SM00175">
    <property type="entry name" value="RAB"/>
    <property type="match status" value="1"/>
</dbReference>
<sequence length="189" mass="21182">MNQVCKTVLIGDSGCGKTSLVQRLSKGTFNETQQATVGATFVDIEFKDVAGGSNKLRIWDTCGQEMFRSVVPMYFRNSSCVLLVFDINNMESFKGMNSWLSVALSSAPEETPVVVLGTKSDLYHAVPDSIINDFVKPRGYYYFEVSSKTNEGVKEAFDEIFKVALARQVRMVKKQQDKIDEEIDKQKCC</sequence>
<keyword evidence="3" id="KW-0547">Nucleotide-binding</keyword>
<dbReference type="PROSITE" id="PS51420">
    <property type="entry name" value="RHO"/>
    <property type="match status" value="1"/>
</dbReference>
<dbReference type="PRINTS" id="PR00449">
    <property type="entry name" value="RASTRNSFRMNG"/>
</dbReference>
<reference evidence="5 6" key="1">
    <citation type="submission" date="2012-10" db="EMBL/GenBank/DDBJ databases">
        <authorList>
            <person name="Zafar N."/>
            <person name="Inman J."/>
            <person name="Hall N."/>
            <person name="Lorenzi H."/>
            <person name="Caler E."/>
        </authorList>
    </citation>
    <scope>NUCLEOTIDE SEQUENCE [LARGE SCALE GENOMIC DNA]</scope>
    <source>
        <strain evidence="5 6">IP1</strain>
    </source>
</reference>
<dbReference type="OMA" id="MIQAVIH"/>
<dbReference type="InterPro" id="IPR001806">
    <property type="entry name" value="Small_GTPase"/>
</dbReference>
<dbReference type="SUPFAM" id="SSF52540">
    <property type="entry name" value="P-loop containing nucleoside triphosphate hydrolases"/>
    <property type="match status" value="1"/>
</dbReference>
<comment type="similarity">
    <text evidence="1">Belongs to the small GTPase superfamily. Rab family.</text>
</comment>
<organism evidence="5 6">
    <name type="scientific">Entamoeba invadens IP1</name>
    <dbReference type="NCBI Taxonomy" id="370355"/>
    <lineage>
        <taxon>Eukaryota</taxon>
        <taxon>Amoebozoa</taxon>
        <taxon>Evosea</taxon>
        <taxon>Archamoebae</taxon>
        <taxon>Mastigamoebida</taxon>
        <taxon>Entamoebidae</taxon>
        <taxon>Entamoeba</taxon>
    </lineage>
</organism>
<dbReference type="Proteomes" id="UP000014680">
    <property type="component" value="Unassembled WGS sequence"/>
</dbReference>
<dbReference type="AlphaFoldDB" id="A0A0A1U1B8"/>
<protein>
    <submittedName>
        <fullName evidence="5">GTP-binding protein ypt5, putative</fullName>
    </submittedName>
</protein>
<dbReference type="SMART" id="SM00174">
    <property type="entry name" value="RHO"/>
    <property type="match status" value="1"/>
</dbReference>
<evidence type="ECO:0000313" key="5">
    <source>
        <dbReference type="EMBL" id="ELP87800.1"/>
    </source>
</evidence>
<keyword evidence="6" id="KW-1185">Reference proteome</keyword>
<evidence type="ECO:0000313" key="6">
    <source>
        <dbReference type="Proteomes" id="UP000014680"/>
    </source>
</evidence>
<dbReference type="VEuPathDB" id="AmoebaDB:EIN_411530"/>
<evidence type="ECO:0000256" key="3">
    <source>
        <dbReference type="ARBA" id="ARBA00022741"/>
    </source>
</evidence>
<dbReference type="PANTHER" id="PTHR47981:SF20">
    <property type="entry name" value="RAS-RELATED PROTEIN RAB-7A"/>
    <property type="match status" value="1"/>
</dbReference>
<dbReference type="RefSeq" id="XP_004254571.1">
    <property type="nucleotide sequence ID" value="XM_004254523.1"/>
</dbReference>
<dbReference type="EMBL" id="KB206788">
    <property type="protein sequence ID" value="ELP87800.1"/>
    <property type="molecule type" value="Genomic_DNA"/>
</dbReference>
<dbReference type="PANTHER" id="PTHR47981">
    <property type="entry name" value="RAB FAMILY"/>
    <property type="match status" value="1"/>
</dbReference>
<proteinExistence type="inferred from homology"/>
<dbReference type="CDD" id="cd00154">
    <property type="entry name" value="Rab"/>
    <property type="match status" value="1"/>
</dbReference>
<evidence type="ECO:0000256" key="1">
    <source>
        <dbReference type="ARBA" id="ARBA00006270"/>
    </source>
</evidence>